<dbReference type="Proteomes" id="UP000681317">
    <property type="component" value="Chromosome"/>
</dbReference>
<evidence type="ECO:0008006" key="3">
    <source>
        <dbReference type="Google" id="ProtNLM"/>
    </source>
</evidence>
<evidence type="ECO:0000313" key="2">
    <source>
        <dbReference type="Proteomes" id="UP000681317"/>
    </source>
</evidence>
<proteinExistence type="predicted"/>
<name>A0ABM7Q7Z5_9GAMM</name>
<keyword evidence="2" id="KW-1185">Reference proteome</keyword>
<evidence type="ECO:0000313" key="1">
    <source>
        <dbReference type="EMBL" id="BCT93562.1"/>
    </source>
</evidence>
<accession>A0ABM7Q7Z5</accession>
<dbReference type="Pfam" id="PF11306">
    <property type="entry name" value="DUF3108"/>
    <property type="match status" value="1"/>
</dbReference>
<dbReference type="RefSeq" id="WP_213434472.1">
    <property type="nucleotide sequence ID" value="NZ_AP024545.1"/>
</dbReference>
<organism evidence="1 2">
    <name type="scientific">Noviluteimonas caseinilytica</name>
    <dbReference type="NCBI Taxonomy" id="2675101"/>
    <lineage>
        <taxon>Bacteria</taxon>
        <taxon>Pseudomonadati</taxon>
        <taxon>Pseudomonadota</taxon>
        <taxon>Gammaproteobacteria</taxon>
        <taxon>Lysobacterales</taxon>
        <taxon>Lysobacteraceae</taxon>
        <taxon>Noviluteimonas</taxon>
    </lineage>
</organism>
<sequence>MLAIALAAALSTATPDATRLPEGTWCYALTATKDGASQVVGHTFQSLERTTHAGKPAIEIVVHQRMGAKFDMRDVFVLDAKTLRPFEVTNTRFGKPHVRDVYAGTGVTEMRWDDAGKETTSNKPLAKPVWEGNLFGLMFAALPLRAGDEYAIPFFQYDKGEGTFDIKVTGERDIDTPLGKRHAIVLQAGPTGSQAEYLIGAKPRIELGYTAGPFGQALAPSCAAFEAATK</sequence>
<protein>
    <recommendedName>
        <fullName evidence="3">DUF3108 domain-containing protein</fullName>
    </recommendedName>
</protein>
<reference evidence="1 2" key="1">
    <citation type="submission" date="2021-03" db="EMBL/GenBank/DDBJ databases">
        <title>Complete Genome Sequences of Two Lysobacter Strains Isolated from Sea Water (Lysobacter caseinilyticus) and Soil (Lysobacter helvus) in South Korea.</title>
        <authorList>
            <person name="Watanabe Y."/>
            <person name="Arakawa K."/>
        </authorList>
    </citation>
    <scope>NUCLEOTIDE SEQUENCE [LARGE SCALE GENOMIC DNA]</scope>
    <source>
        <strain evidence="1 2">KVB24</strain>
    </source>
</reference>
<gene>
    <name evidence="1" type="ORF">LYSCAS_25860</name>
</gene>
<dbReference type="InterPro" id="IPR021457">
    <property type="entry name" value="DUF3108"/>
</dbReference>
<dbReference type="EMBL" id="AP024545">
    <property type="protein sequence ID" value="BCT93562.1"/>
    <property type="molecule type" value="Genomic_DNA"/>
</dbReference>